<keyword evidence="3" id="KW-1185">Reference proteome</keyword>
<sequence length="111" mass="11854">MTLRRTMFLATTLLLAAPAAMAQSYPRVTGSGENMMVDYGPMGQGTLVGGGRVMVTDPTGMDVRVVHLDAIFSQSPRPGYVPLTIGSGESQETVYVPAGMVDMMRRARGSR</sequence>
<feature type="signal peptide" evidence="1">
    <location>
        <begin position="1"/>
        <end position="22"/>
    </location>
</feature>
<feature type="chain" id="PRO_5045809067" evidence="1">
    <location>
        <begin position="23"/>
        <end position="111"/>
    </location>
</feature>
<keyword evidence="1" id="KW-0732">Signal</keyword>
<evidence type="ECO:0000256" key="1">
    <source>
        <dbReference type="SAM" id="SignalP"/>
    </source>
</evidence>
<protein>
    <submittedName>
        <fullName evidence="2">Uncharacterized protein</fullName>
    </submittedName>
</protein>
<evidence type="ECO:0000313" key="2">
    <source>
        <dbReference type="EMBL" id="MFC3001056.1"/>
    </source>
</evidence>
<dbReference type="Proteomes" id="UP001595420">
    <property type="component" value="Unassembled WGS sequence"/>
</dbReference>
<accession>A0ABV7BVU5</accession>
<dbReference type="RefSeq" id="WP_216837149.1">
    <property type="nucleotide sequence ID" value="NZ_JAFNJS010000004.1"/>
</dbReference>
<proteinExistence type="predicted"/>
<evidence type="ECO:0000313" key="3">
    <source>
        <dbReference type="Proteomes" id="UP001595420"/>
    </source>
</evidence>
<organism evidence="2 3">
    <name type="scientific">Falsiroseomonas tokyonensis</name>
    <dbReference type="NCBI Taxonomy" id="430521"/>
    <lineage>
        <taxon>Bacteria</taxon>
        <taxon>Pseudomonadati</taxon>
        <taxon>Pseudomonadota</taxon>
        <taxon>Alphaproteobacteria</taxon>
        <taxon>Acetobacterales</taxon>
        <taxon>Roseomonadaceae</taxon>
        <taxon>Falsiroseomonas</taxon>
    </lineage>
</organism>
<comment type="caution">
    <text evidence="2">The sequence shown here is derived from an EMBL/GenBank/DDBJ whole genome shotgun (WGS) entry which is preliminary data.</text>
</comment>
<dbReference type="EMBL" id="JBHRSB010000004">
    <property type="protein sequence ID" value="MFC3001056.1"/>
    <property type="molecule type" value="Genomic_DNA"/>
</dbReference>
<reference evidence="3" key="1">
    <citation type="journal article" date="2019" name="Int. J. Syst. Evol. Microbiol.">
        <title>The Global Catalogue of Microorganisms (GCM) 10K type strain sequencing project: providing services to taxonomists for standard genome sequencing and annotation.</title>
        <authorList>
            <consortium name="The Broad Institute Genomics Platform"/>
            <consortium name="The Broad Institute Genome Sequencing Center for Infectious Disease"/>
            <person name="Wu L."/>
            <person name="Ma J."/>
        </authorList>
    </citation>
    <scope>NUCLEOTIDE SEQUENCE [LARGE SCALE GENOMIC DNA]</scope>
    <source>
        <strain evidence="3">CGMCC 1.16855</strain>
    </source>
</reference>
<gene>
    <name evidence="2" type="ORF">ACFOD3_14220</name>
</gene>
<name>A0ABV7BVU5_9PROT</name>